<dbReference type="Gene3D" id="3.40.50.620">
    <property type="entry name" value="HUPs"/>
    <property type="match status" value="2"/>
</dbReference>
<organism evidence="5 6">
    <name type="scientific">Prauserella cavernicola</name>
    <dbReference type="NCBI Taxonomy" id="2800127"/>
    <lineage>
        <taxon>Bacteria</taxon>
        <taxon>Bacillati</taxon>
        <taxon>Actinomycetota</taxon>
        <taxon>Actinomycetes</taxon>
        <taxon>Pseudonocardiales</taxon>
        <taxon>Pseudonocardiaceae</taxon>
        <taxon>Prauserella</taxon>
    </lineage>
</organism>
<dbReference type="AlphaFoldDB" id="A0A934QWM0"/>
<evidence type="ECO:0000313" key="6">
    <source>
        <dbReference type="Proteomes" id="UP000635245"/>
    </source>
</evidence>
<dbReference type="InterPro" id="IPR006016">
    <property type="entry name" value="UspA"/>
</dbReference>
<dbReference type="Pfam" id="PF00582">
    <property type="entry name" value="Usp"/>
    <property type="match status" value="2"/>
</dbReference>
<protein>
    <submittedName>
        <fullName evidence="5">Universal stress protein</fullName>
    </submittedName>
</protein>
<feature type="domain" description="UspA" evidence="4">
    <location>
        <begin position="8"/>
        <end position="145"/>
    </location>
</feature>
<evidence type="ECO:0000313" key="5">
    <source>
        <dbReference type="EMBL" id="MBK1787771.1"/>
    </source>
</evidence>
<comment type="similarity">
    <text evidence="1">Belongs to the universal stress protein A family.</text>
</comment>
<dbReference type="PRINTS" id="PR01438">
    <property type="entry name" value="UNVRSLSTRESS"/>
</dbReference>
<dbReference type="PANTHER" id="PTHR46268:SF27">
    <property type="entry name" value="UNIVERSAL STRESS PROTEIN RV2623"/>
    <property type="match status" value="1"/>
</dbReference>
<sequence length="296" mass="31535">MDDVSRGPIVVGTDGSESATAAVRWAARVAERRDRTLRIVHGFAYVHAFYGGDLPASDEFAEVLTAEARRILADARDVVKSVAPEVVVESQAIDNEPIPTLVGESRTADMVVLGSSGKGGFTGMLAGSTAVALASHAESPVVVVRGRADATGPVVVGVDGSRISERAVPAAFREASLRGVPLVAVNTWLDVDYAGVFSRAVLDDERDAREQEQLLLLAERLAGWQERYPDVAVERVVAVDRPRDQLLDRARSASLVVVGSRGRGGFRGLLLGSTSQALIHYAECPVMVVRPRLGDE</sequence>
<keyword evidence="2" id="KW-0547">Nucleotide-binding</keyword>
<dbReference type="PANTHER" id="PTHR46268">
    <property type="entry name" value="STRESS RESPONSE PROTEIN NHAX"/>
    <property type="match status" value="1"/>
</dbReference>
<dbReference type="InterPro" id="IPR014729">
    <property type="entry name" value="Rossmann-like_a/b/a_fold"/>
</dbReference>
<dbReference type="EMBL" id="JAENJH010000007">
    <property type="protein sequence ID" value="MBK1787771.1"/>
    <property type="molecule type" value="Genomic_DNA"/>
</dbReference>
<evidence type="ECO:0000259" key="4">
    <source>
        <dbReference type="Pfam" id="PF00582"/>
    </source>
</evidence>
<dbReference type="Proteomes" id="UP000635245">
    <property type="component" value="Unassembled WGS sequence"/>
</dbReference>
<proteinExistence type="inferred from homology"/>
<comment type="caution">
    <text evidence="5">The sequence shown here is derived from an EMBL/GenBank/DDBJ whole genome shotgun (WGS) entry which is preliminary data.</text>
</comment>
<evidence type="ECO:0000256" key="2">
    <source>
        <dbReference type="ARBA" id="ARBA00022741"/>
    </source>
</evidence>
<reference evidence="5" key="1">
    <citation type="submission" date="2020-12" db="EMBL/GenBank/DDBJ databases">
        <title>Prauserella sp. ASG 168, a novel actinomycete isolated from cave rock.</title>
        <authorList>
            <person name="Suriyachadkun C."/>
        </authorList>
    </citation>
    <scope>NUCLEOTIDE SEQUENCE</scope>
    <source>
        <strain evidence="5">ASG 168</strain>
    </source>
</reference>
<evidence type="ECO:0000256" key="1">
    <source>
        <dbReference type="ARBA" id="ARBA00008791"/>
    </source>
</evidence>
<keyword evidence="6" id="KW-1185">Reference proteome</keyword>
<dbReference type="SUPFAM" id="SSF52402">
    <property type="entry name" value="Adenine nucleotide alpha hydrolases-like"/>
    <property type="match status" value="2"/>
</dbReference>
<gene>
    <name evidence="5" type="ORF">JHE00_25870</name>
</gene>
<name>A0A934QWM0_9PSEU</name>
<feature type="domain" description="UspA" evidence="4">
    <location>
        <begin position="153"/>
        <end position="290"/>
    </location>
</feature>
<accession>A0A934QWM0</accession>
<keyword evidence="3" id="KW-0067">ATP-binding</keyword>
<dbReference type="GO" id="GO:0005524">
    <property type="term" value="F:ATP binding"/>
    <property type="evidence" value="ECO:0007669"/>
    <property type="project" value="UniProtKB-KW"/>
</dbReference>
<dbReference type="InterPro" id="IPR006015">
    <property type="entry name" value="Universal_stress_UspA"/>
</dbReference>
<evidence type="ECO:0000256" key="3">
    <source>
        <dbReference type="ARBA" id="ARBA00022840"/>
    </source>
</evidence>